<accession>A0A9P5ZT43</accession>
<dbReference type="EMBL" id="MU154611">
    <property type="protein sequence ID" value="KAF9491864.1"/>
    <property type="molecule type" value="Genomic_DNA"/>
</dbReference>
<dbReference type="Proteomes" id="UP000807025">
    <property type="component" value="Unassembled WGS sequence"/>
</dbReference>
<sequence>MCRGLVQIAAAEIVLIWRCCRVSCCSCCWAAVHTELASLGVWAWYGLSKWWRGTGMGEWMELAAMSREHDRGRDCPTLESTPRARSNSDPFRRPSSVLKSTKLSNAHHHRPRRGLQRPGGILMALPFTPLPLPARISATGQGLTHNARRGTYATDSACSQTDGHPCRWRR</sequence>
<feature type="compositionally biased region" description="Polar residues" evidence="1">
    <location>
        <begin position="78"/>
        <end position="89"/>
    </location>
</feature>
<dbReference type="AlphaFoldDB" id="A0A9P5ZT43"/>
<reference evidence="2" key="1">
    <citation type="submission" date="2020-11" db="EMBL/GenBank/DDBJ databases">
        <authorList>
            <consortium name="DOE Joint Genome Institute"/>
            <person name="Ahrendt S."/>
            <person name="Riley R."/>
            <person name="Andreopoulos W."/>
            <person name="Labutti K."/>
            <person name="Pangilinan J."/>
            <person name="Ruiz-Duenas F.J."/>
            <person name="Barrasa J.M."/>
            <person name="Sanchez-Garcia M."/>
            <person name="Camarero S."/>
            <person name="Miyauchi S."/>
            <person name="Serrano A."/>
            <person name="Linde D."/>
            <person name="Babiker R."/>
            <person name="Drula E."/>
            <person name="Ayuso-Fernandez I."/>
            <person name="Pacheco R."/>
            <person name="Padilla G."/>
            <person name="Ferreira P."/>
            <person name="Barriuso J."/>
            <person name="Kellner H."/>
            <person name="Castanera R."/>
            <person name="Alfaro M."/>
            <person name="Ramirez L."/>
            <person name="Pisabarro A.G."/>
            <person name="Kuo A."/>
            <person name="Tritt A."/>
            <person name="Lipzen A."/>
            <person name="He G."/>
            <person name="Yan M."/>
            <person name="Ng V."/>
            <person name="Cullen D."/>
            <person name="Martin F."/>
            <person name="Rosso M.-N."/>
            <person name="Henrissat B."/>
            <person name="Hibbett D."/>
            <person name="Martinez A.T."/>
            <person name="Grigoriev I.V."/>
        </authorList>
    </citation>
    <scope>NUCLEOTIDE SEQUENCE</scope>
    <source>
        <strain evidence="2">ATCC 90797</strain>
    </source>
</reference>
<proteinExistence type="predicted"/>
<organism evidence="2 3">
    <name type="scientific">Pleurotus eryngii</name>
    <name type="common">Boletus of the steppes</name>
    <dbReference type="NCBI Taxonomy" id="5323"/>
    <lineage>
        <taxon>Eukaryota</taxon>
        <taxon>Fungi</taxon>
        <taxon>Dikarya</taxon>
        <taxon>Basidiomycota</taxon>
        <taxon>Agaricomycotina</taxon>
        <taxon>Agaricomycetes</taxon>
        <taxon>Agaricomycetidae</taxon>
        <taxon>Agaricales</taxon>
        <taxon>Pleurotineae</taxon>
        <taxon>Pleurotaceae</taxon>
        <taxon>Pleurotus</taxon>
    </lineage>
</organism>
<name>A0A9P5ZT43_PLEER</name>
<gene>
    <name evidence="2" type="ORF">BDN71DRAFT_1279562</name>
</gene>
<comment type="caution">
    <text evidence="2">The sequence shown here is derived from an EMBL/GenBank/DDBJ whole genome shotgun (WGS) entry which is preliminary data.</text>
</comment>
<evidence type="ECO:0000313" key="2">
    <source>
        <dbReference type="EMBL" id="KAF9491864.1"/>
    </source>
</evidence>
<evidence type="ECO:0000256" key="1">
    <source>
        <dbReference type="SAM" id="MobiDB-lite"/>
    </source>
</evidence>
<feature type="compositionally biased region" description="Basic residues" evidence="1">
    <location>
        <begin position="105"/>
        <end position="115"/>
    </location>
</feature>
<evidence type="ECO:0000313" key="3">
    <source>
        <dbReference type="Proteomes" id="UP000807025"/>
    </source>
</evidence>
<keyword evidence="3" id="KW-1185">Reference proteome</keyword>
<protein>
    <submittedName>
        <fullName evidence="2">Uncharacterized protein</fullName>
    </submittedName>
</protein>
<feature type="region of interest" description="Disordered" evidence="1">
    <location>
        <begin position="71"/>
        <end position="117"/>
    </location>
</feature>